<protein>
    <submittedName>
        <fullName evidence="1">Uncharacterized protein</fullName>
    </submittedName>
</protein>
<sequence>MTTATWSIFIAHTEAIFQAAGLEKAAPLLPGLPAAISGFQDVKEIRVNTPSVDTHPVSCMRIL</sequence>
<proteinExistence type="predicted"/>
<reference evidence="1" key="2">
    <citation type="journal article" date="2015" name="Fish Shellfish Immunol.">
        <title>Early steps in the European eel (Anguilla anguilla)-Vibrio vulnificus interaction in the gills: Role of the RtxA13 toxin.</title>
        <authorList>
            <person name="Callol A."/>
            <person name="Pajuelo D."/>
            <person name="Ebbesson L."/>
            <person name="Teles M."/>
            <person name="MacKenzie S."/>
            <person name="Amaro C."/>
        </authorList>
    </citation>
    <scope>NUCLEOTIDE SEQUENCE</scope>
</reference>
<reference evidence="1" key="1">
    <citation type="submission" date="2014-11" db="EMBL/GenBank/DDBJ databases">
        <authorList>
            <person name="Amaro Gonzalez C."/>
        </authorList>
    </citation>
    <scope>NUCLEOTIDE SEQUENCE</scope>
</reference>
<dbReference type="AlphaFoldDB" id="A0A0E9UF49"/>
<dbReference type="EMBL" id="GBXM01044737">
    <property type="protein sequence ID" value="JAH63840.1"/>
    <property type="molecule type" value="Transcribed_RNA"/>
</dbReference>
<evidence type="ECO:0000313" key="1">
    <source>
        <dbReference type="EMBL" id="JAH63840.1"/>
    </source>
</evidence>
<accession>A0A0E9UF49</accession>
<name>A0A0E9UF49_ANGAN</name>
<organism evidence="1">
    <name type="scientific">Anguilla anguilla</name>
    <name type="common">European freshwater eel</name>
    <name type="synonym">Muraena anguilla</name>
    <dbReference type="NCBI Taxonomy" id="7936"/>
    <lineage>
        <taxon>Eukaryota</taxon>
        <taxon>Metazoa</taxon>
        <taxon>Chordata</taxon>
        <taxon>Craniata</taxon>
        <taxon>Vertebrata</taxon>
        <taxon>Euteleostomi</taxon>
        <taxon>Actinopterygii</taxon>
        <taxon>Neopterygii</taxon>
        <taxon>Teleostei</taxon>
        <taxon>Anguilliformes</taxon>
        <taxon>Anguillidae</taxon>
        <taxon>Anguilla</taxon>
    </lineage>
</organism>